<reference evidence="1 2" key="1">
    <citation type="journal article" date="2021" name="Genome Biol. Evol.">
        <title>Complete Genome Sequencing of a Novel Gloeobacter Species from a Waterfall Cave in Mexico.</title>
        <authorList>
            <person name="Saw J.H."/>
            <person name="Cardona T."/>
            <person name="Montejano G."/>
        </authorList>
    </citation>
    <scope>NUCLEOTIDE SEQUENCE [LARGE SCALE GENOMIC DNA]</scope>
    <source>
        <strain evidence="1">MG652769</strain>
    </source>
</reference>
<evidence type="ECO:0000313" key="1">
    <source>
        <dbReference type="EMBL" id="UFP93650.1"/>
    </source>
</evidence>
<dbReference type="Gene3D" id="3.40.1410.10">
    <property type="entry name" value="Chorismate lyase-like"/>
    <property type="match status" value="1"/>
</dbReference>
<proteinExistence type="predicted"/>
<dbReference type="InterPro" id="IPR028978">
    <property type="entry name" value="Chorismate_lyase_/UTRA_dom_sf"/>
</dbReference>
<dbReference type="Proteomes" id="UP001054846">
    <property type="component" value="Chromosome"/>
</dbReference>
<protein>
    <submittedName>
        <fullName evidence="1">DUF98 domain-containing protein</fullName>
    </submittedName>
</protein>
<organism evidence="1 2">
    <name type="scientific">Gloeobacter morelensis MG652769</name>
    <dbReference type="NCBI Taxonomy" id="2781736"/>
    <lineage>
        <taxon>Bacteria</taxon>
        <taxon>Bacillati</taxon>
        <taxon>Cyanobacteriota</taxon>
        <taxon>Cyanophyceae</taxon>
        <taxon>Gloeobacterales</taxon>
        <taxon>Gloeobacteraceae</taxon>
        <taxon>Gloeobacter</taxon>
        <taxon>Gloeobacter morelensis</taxon>
    </lineage>
</organism>
<evidence type="ECO:0000313" key="2">
    <source>
        <dbReference type="Proteomes" id="UP001054846"/>
    </source>
</evidence>
<keyword evidence="2" id="KW-1185">Reference proteome</keyword>
<name>A0ABY3PJ13_9CYAN</name>
<dbReference type="RefSeq" id="WP_230840700.1">
    <property type="nucleotide sequence ID" value="NZ_CP063845.1"/>
</dbReference>
<gene>
    <name evidence="1" type="ORF">ISF26_17950</name>
</gene>
<sequence>MKQYCEAGPLADWWPGERAEAIALGALSPVQRLLMVTDGTVTELLAAYFLEPIAVRKLGPLVLRDVGEQVYEREVLLTGRISGQAYVHAQSTILIERLTANLREGLLATDKGIGELLREGLTETCRELSGFWCEAAGGRAAYFGTTPEAPLLGRSYVVRCNQIPTMRITERFWAAAFA</sequence>
<accession>A0ABY3PJ13</accession>
<dbReference type="Pfam" id="PF01947">
    <property type="entry name" value="Rv2949c-like"/>
    <property type="match status" value="1"/>
</dbReference>
<dbReference type="EMBL" id="CP063845">
    <property type="protein sequence ID" value="UFP93650.1"/>
    <property type="molecule type" value="Genomic_DNA"/>
</dbReference>
<dbReference type="SUPFAM" id="SSF64288">
    <property type="entry name" value="Chorismate lyase-like"/>
    <property type="match status" value="1"/>
</dbReference>
<dbReference type="InterPro" id="IPR002800">
    <property type="entry name" value="Rv2949c-like"/>
</dbReference>